<evidence type="ECO:0000313" key="2">
    <source>
        <dbReference type="Proteomes" id="UP001642464"/>
    </source>
</evidence>
<protein>
    <submittedName>
        <fullName evidence="1">Uncharacterized protein</fullName>
    </submittedName>
</protein>
<dbReference type="EMBL" id="CAXAMM010015603">
    <property type="protein sequence ID" value="CAK9036771.1"/>
    <property type="molecule type" value="Genomic_DNA"/>
</dbReference>
<comment type="caution">
    <text evidence="1">The sequence shown here is derived from an EMBL/GenBank/DDBJ whole genome shotgun (WGS) entry which is preliminary data.</text>
</comment>
<dbReference type="Proteomes" id="UP001642464">
    <property type="component" value="Unassembled WGS sequence"/>
</dbReference>
<keyword evidence="2" id="KW-1185">Reference proteome</keyword>
<name>A0ABP0LDB3_9DINO</name>
<feature type="non-terminal residue" evidence="1">
    <location>
        <position position="1"/>
    </location>
</feature>
<evidence type="ECO:0000313" key="1">
    <source>
        <dbReference type="EMBL" id="CAK9036771.1"/>
    </source>
</evidence>
<reference evidence="1 2" key="1">
    <citation type="submission" date="2024-02" db="EMBL/GenBank/DDBJ databases">
        <authorList>
            <person name="Chen Y."/>
            <person name="Shah S."/>
            <person name="Dougan E. K."/>
            <person name="Thang M."/>
            <person name="Chan C."/>
        </authorList>
    </citation>
    <scope>NUCLEOTIDE SEQUENCE [LARGE SCALE GENOMIC DNA]</scope>
</reference>
<organism evidence="1 2">
    <name type="scientific">Durusdinium trenchii</name>
    <dbReference type="NCBI Taxonomy" id="1381693"/>
    <lineage>
        <taxon>Eukaryota</taxon>
        <taxon>Sar</taxon>
        <taxon>Alveolata</taxon>
        <taxon>Dinophyceae</taxon>
        <taxon>Suessiales</taxon>
        <taxon>Symbiodiniaceae</taxon>
        <taxon>Durusdinium</taxon>
    </lineage>
</organism>
<sequence length="232" mass="26435">AQIFMKMLKVPRLLTQICINVNSNDQEKYFPWIMMEGDQLKGGAIPIFLALDHWPSWFPFCQRVEKLAQLGTNQAVHLVRFKIAFLTVDIVLMAALVDNLATSGKVELLFATPPAKATTWMGVTVPKRTAAFRMVLQGMRLSVRPRSPHCGQIVLQAETVDEVQFEWATMLFWRACASRIIGLIARMQDRYEGSILQAHYSVDSKEAVAQRLHFKEIKANIESYCRTHARRA</sequence>
<proteinExistence type="predicted"/>
<accession>A0ABP0LDB3</accession>
<gene>
    <name evidence="1" type="ORF">SCF082_LOCUS21865</name>
</gene>